<dbReference type="SUPFAM" id="SSF81383">
    <property type="entry name" value="F-box domain"/>
    <property type="match status" value="1"/>
</dbReference>
<dbReference type="Gene3D" id="1.20.1280.50">
    <property type="match status" value="1"/>
</dbReference>
<dbReference type="Proteomes" id="UP000636479">
    <property type="component" value="Unassembled WGS sequence"/>
</dbReference>
<dbReference type="SMART" id="SM00256">
    <property type="entry name" value="FBOX"/>
    <property type="match status" value="1"/>
</dbReference>
<evidence type="ECO:0000259" key="1">
    <source>
        <dbReference type="PROSITE" id="PS50181"/>
    </source>
</evidence>
<feature type="domain" description="F-box" evidence="1">
    <location>
        <begin position="1"/>
        <end position="47"/>
    </location>
</feature>
<dbReference type="EMBL" id="JACAZF010000002">
    <property type="protein sequence ID" value="KAF7311773.1"/>
    <property type="molecule type" value="Genomic_DNA"/>
</dbReference>
<dbReference type="InterPro" id="IPR001810">
    <property type="entry name" value="F-box_dom"/>
</dbReference>
<proteinExistence type="predicted"/>
<keyword evidence="3" id="KW-1185">Reference proteome</keyword>
<protein>
    <submittedName>
        <fullName evidence="2">F-box domain-containing protein</fullName>
    </submittedName>
</protein>
<sequence length="484" mass="53491">MSSVEDLPPDILLVLMGYLDAQDLLRLLSTCRRIHALADERSIWLAAIAHLELVQHQPVTSFQDDLTVLSTQDLQFLVRRAAGILCNLDSPHPQLAEIAAFNLEDFSEAVFIPGTGLLLMSGFQQLAVWDVFARRCVATVDVEKGEPQGAQLTVFVAPCVWVGARALFSGGLTRRAAQGELLVDKLAAIYVDVEDRENIQVDILYSSPVQRIRRSHWPEHFISAALMGFSTEDGEIVWWDFAADEVHRQRYMFPMNQMGRGATSGLFYDSLTKRLHGFAPYDFENEAGLHSAQLGSIRGHHAPLESQAIPVRFPTAESLAQLTAIARLYLSSSIPPSMVGSYAKFGVFAVTYGTFRRIGQPEPDDRRFLHFFRGPSSGLPMVGQAIESLPYQFPPFLTPVFGVGSTGSVFIRGFVQPKAPPGTRPLVGVLRLRRGAQQPALTCFHGENLTASGPIAHDEIVGLASIWDHRTRVIRVFSYAGNKH</sequence>
<evidence type="ECO:0000313" key="2">
    <source>
        <dbReference type="EMBL" id="KAF7311773.1"/>
    </source>
</evidence>
<dbReference type="OrthoDB" id="3042786at2759"/>
<dbReference type="AlphaFoldDB" id="A0A8H6T4V2"/>
<evidence type="ECO:0000313" key="3">
    <source>
        <dbReference type="Proteomes" id="UP000636479"/>
    </source>
</evidence>
<comment type="caution">
    <text evidence="2">The sequence shown here is derived from an EMBL/GenBank/DDBJ whole genome shotgun (WGS) entry which is preliminary data.</text>
</comment>
<name>A0A8H6T4V2_9AGAR</name>
<dbReference type="PROSITE" id="PS50181">
    <property type="entry name" value="FBOX"/>
    <property type="match status" value="1"/>
</dbReference>
<dbReference type="RefSeq" id="XP_037223881.1">
    <property type="nucleotide sequence ID" value="XM_037358786.1"/>
</dbReference>
<dbReference type="Pfam" id="PF12937">
    <property type="entry name" value="F-box-like"/>
    <property type="match status" value="1"/>
</dbReference>
<reference evidence="2" key="1">
    <citation type="submission" date="2020-05" db="EMBL/GenBank/DDBJ databases">
        <title>Mycena genomes resolve the evolution of fungal bioluminescence.</title>
        <authorList>
            <person name="Tsai I.J."/>
        </authorList>
    </citation>
    <scope>NUCLEOTIDE SEQUENCE</scope>
    <source>
        <strain evidence="2">171206Taipei</strain>
    </source>
</reference>
<dbReference type="GeneID" id="59341302"/>
<organism evidence="2 3">
    <name type="scientific">Mycena indigotica</name>
    <dbReference type="NCBI Taxonomy" id="2126181"/>
    <lineage>
        <taxon>Eukaryota</taxon>
        <taxon>Fungi</taxon>
        <taxon>Dikarya</taxon>
        <taxon>Basidiomycota</taxon>
        <taxon>Agaricomycotina</taxon>
        <taxon>Agaricomycetes</taxon>
        <taxon>Agaricomycetidae</taxon>
        <taxon>Agaricales</taxon>
        <taxon>Marasmiineae</taxon>
        <taxon>Mycenaceae</taxon>
        <taxon>Mycena</taxon>
    </lineage>
</organism>
<dbReference type="InterPro" id="IPR036047">
    <property type="entry name" value="F-box-like_dom_sf"/>
</dbReference>
<accession>A0A8H6T4V2</accession>
<gene>
    <name evidence="2" type="ORF">MIND_00187800</name>
</gene>